<dbReference type="CDD" id="cd12797">
    <property type="entry name" value="M23_peptidase"/>
    <property type="match status" value="1"/>
</dbReference>
<reference evidence="3" key="1">
    <citation type="submission" date="2020-09" db="EMBL/GenBank/DDBJ databases">
        <title>Pelobacter alkaliphilus sp. nov., a novel anaerobic arsenate-reducing bacterium from terrestrial mud volcano.</title>
        <authorList>
            <person name="Khomyakova M.A."/>
            <person name="Merkel A.Y."/>
            <person name="Slobodkin A.I."/>
        </authorList>
    </citation>
    <scope>NUCLEOTIDE SEQUENCE</scope>
    <source>
        <strain evidence="3">M08fum</strain>
    </source>
</reference>
<feature type="compositionally biased region" description="Low complexity" evidence="1">
    <location>
        <begin position="83"/>
        <end position="94"/>
    </location>
</feature>
<dbReference type="InterPro" id="IPR016047">
    <property type="entry name" value="M23ase_b-sheet_dom"/>
</dbReference>
<keyword evidence="4" id="KW-1185">Reference proteome</keyword>
<dbReference type="InterPro" id="IPR036779">
    <property type="entry name" value="LysM_dom_sf"/>
</dbReference>
<sequence length="255" mass="27060">MLLSRFSLVLLIAVAIVVVLAACHRGVYHTVEPGQTLFRISRTYGVDSDYLARINNISDPTQLRAGTRLFIPGADQRRRVEVVTSPPASTTARTTPPPRPASTAPSSPVPAPVPRSAPTPPSPPPQVAGVPQKKLNWPLKGPIVRQFSSSAEAGAGRGIEIAAMPGTSVLAAEAGRVIYSGDGVSGYGHLVILQHDNQLFTVYGFNQRNLVDQGVFVSRGDKIALSGAPPAGGEPRLHFEVRSGKEPVNPQLYLP</sequence>
<feature type="compositionally biased region" description="Pro residues" evidence="1">
    <location>
        <begin position="107"/>
        <end position="126"/>
    </location>
</feature>
<dbReference type="GO" id="GO:0004222">
    <property type="term" value="F:metalloendopeptidase activity"/>
    <property type="evidence" value="ECO:0007669"/>
    <property type="project" value="TreeGrafter"/>
</dbReference>
<dbReference type="AlphaFoldDB" id="A0A8J6QL66"/>
<protein>
    <submittedName>
        <fullName evidence="3">M23 family metallopeptidase</fullName>
    </submittedName>
</protein>
<proteinExistence type="predicted"/>
<dbReference type="Proteomes" id="UP000632828">
    <property type="component" value="Unassembled WGS sequence"/>
</dbReference>
<dbReference type="RefSeq" id="WP_191153347.1">
    <property type="nucleotide sequence ID" value="NZ_JACWUN010000001.1"/>
</dbReference>
<gene>
    <name evidence="3" type="ORF">ICT70_00075</name>
</gene>
<dbReference type="Pfam" id="PF01551">
    <property type="entry name" value="Peptidase_M23"/>
    <property type="match status" value="1"/>
</dbReference>
<dbReference type="SUPFAM" id="SSF51261">
    <property type="entry name" value="Duplicated hybrid motif"/>
    <property type="match status" value="1"/>
</dbReference>
<feature type="region of interest" description="Disordered" evidence="1">
    <location>
        <begin position="80"/>
        <end position="133"/>
    </location>
</feature>
<dbReference type="InterPro" id="IPR050570">
    <property type="entry name" value="Cell_wall_metabolism_enzyme"/>
</dbReference>
<dbReference type="PANTHER" id="PTHR21666">
    <property type="entry name" value="PEPTIDASE-RELATED"/>
    <property type="match status" value="1"/>
</dbReference>
<feature type="domain" description="LysM" evidence="2">
    <location>
        <begin position="27"/>
        <end position="71"/>
    </location>
</feature>
<dbReference type="SMART" id="SM00257">
    <property type="entry name" value="LysM"/>
    <property type="match status" value="1"/>
</dbReference>
<name>A0A8J6QL66_9BACT</name>
<dbReference type="Pfam" id="PF01476">
    <property type="entry name" value="LysM"/>
    <property type="match status" value="1"/>
</dbReference>
<evidence type="ECO:0000313" key="4">
    <source>
        <dbReference type="Proteomes" id="UP000632828"/>
    </source>
</evidence>
<dbReference type="PROSITE" id="PS51257">
    <property type="entry name" value="PROKAR_LIPOPROTEIN"/>
    <property type="match status" value="1"/>
</dbReference>
<dbReference type="CDD" id="cd00118">
    <property type="entry name" value="LysM"/>
    <property type="match status" value="1"/>
</dbReference>
<dbReference type="Gene3D" id="2.70.70.10">
    <property type="entry name" value="Glucose Permease (Domain IIA)"/>
    <property type="match status" value="1"/>
</dbReference>
<evidence type="ECO:0000313" key="3">
    <source>
        <dbReference type="EMBL" id="MBD1399067.1"/>
    </source>
</evidence>
<comment type="caution">
    <text evidence="3">The sequence shown here is derived from an EMBL/GenBank/DDBJ whole genome shotgun (WGS) entry which is preliminary data.</text>
</comment>
<dbReference type="InterPro" id="IPR011055">
    <property type="entry name" value="Dup_hybrid_motif"/>
</dbReference>
<dbReference type="PANTHER" id="PTHR21666:SF270">
    <property type="entry name" value="MUREIN HYDROLASE ACTIVATOR ENVC"/>
    <property type="match status" value="1"/>
</dbReference>
<dbReference type="EMBL" id="JACWUN010000001">
    <property type="protein sequence ID" value="MBD1399067.1"/>
    <property type="molecule type" value="Genomic_DNA"/>
</dbReference>
<dbReference type="InterPro" id="IPR018392">
    <property type="entry name" value="LysM"/>
</dbReference>
<organism evidence="3 4">
    <name type="scientific">Pelovirga terrestris</name>
    <dbReference type="NCBI Taxonomy" id="2771352"/>
    <lineage>
        <taxon>Bacteria</taxon>
        <taxon>Pseudomonadati</taxon>
        <taxon>Thermodesulfobacteriota</taxon>
        <taxon>Desulfuromonadia</taxon>
        <taxon>Geobacterales</taxon>
        <taxon>Geobacteraceae</taxon>
        <taxon>Pelovirga</taxon>
    </lineage>
</organism>
<accession>A0A8J6QL66</accession>
<evidence type="ECO:0000256" key="1">
    <source>
        <dbReference type="SAM" id="MobiDB-lite"/>
    </source>
</evidence>
<evidence type="ECO:0000259" key="2">
    <source>
        <dbReference type="PROSITE" id="PS51782"/>
    </source>
</evidence>
<dbReference type="PROSITE" id="PS51782">
    <property type="entry name" value="LYSM"/>
    <property type="match status" value="1"/>
</dbReference>
<dbReference type="Gene3D" id="3.10.350.10">
    <property type="entry name" value="LysM domain"/>
    <property type="match status" value="1"/>
</dbReference>